<dbReference type="Pfam" id="PF23827">
    <property type="entry name" value="DUF7197"/>
    <property type="match status" value="1"/>
</dbReference>
<feature type="region of interest" description="Disordered" evidence="1">
    <location>
        <begin position="67"/>
        <end position="120"/>
    </location>
</feature>
<dbReference type="EMBL" id="KY684105">
    <property type="protein sequence ID" value="ARF10898.1"/>
    <property type="molecule type" value="Genomic_DNA"/>
</dbReference>
<feature type="compositionally biased region" description="Low complexity" evidence="1">
    <location>
        <begin position="295"/>
        <end position="325"/>
    </location>
</feature>
<feature type="compositionally biased region" description="Basic and acidic residues" evidence="1">
    <location>
        <begin position="283"/>
        <end position="293"/>
    </location>
</feature>
<feature type="compositionally biased region" description="Low complexity" evidence="1">
    <location>
        <begin position="67"/>
        <end position="98"/>
    </location>
</feature>
<protein>
    <submittedName>
        <fullName evidence="2">Uncharacterized protein</fullName>
    </submittedName>
</protein>
<evidence type="ECO:0000256" key="1">
    <source>
        <dbReference type="SAM" id="MobiDB-lite"/>
    </source>
</evidence>
<name>A0A1V0SGY3_9VIRU</name>
<dbReference type="InterPro" id="IPR055621">
    <property type="entry name" value="DUF7197"/>
</dbReference>
<reference evidence="2" key="1">
    <citation type="journal article" date="2017" name="Science">
        <title>Giant viruses with an expanded complement of translation system components.</title>
        <authorList>
            <person name="Schulz F."/>
            <person name="Yutin N."/>
            <person name="Ivanova N.N."/>
            <person name="Ortega D.R."/>
            <person name="Lee T.K."/>
            <person name="Vierheilig J."/>
            <person name="Daims H."/>
            <person name="Horn M."/>
            <person name="Wagner M."/>
            <person name="Jensen G.J."/>
            <person name="Kyrpides N.C."/>
            <person name="Koonin E.V."/>
            <person name="Woyke T."/>
        </authorList>
    </citation>
    <scope>NUCLEOTIDE SEQUENCE</scope>
    <source>
        <strain evidence="2">HKV1</strain>
    </source>
</reference>
<sequence>MNNKKIDDKKQKQDKKKIHYANYENKIIYPNNKRIRSDINKKTKEEIENNDNLVNSNIEMNDKQEFNKNSSLDNSLDNSLNNSLNNSSDNNLNKILDNGSNDNANDNLDGSKSLNSDSKKTKNKEVIEAKYLKLSPREVLWYNNLNKYFSELDEPNFILMITIINSHDKKLKYPISLRLLDWFITKYAEKYKTKCTKKNGEEFVIHVSYKASLKTYKKINFDPFKRRQKFVYTRNKNGTEYTINTTLGQLHFFKWLFENNIMSYISDNLETLKADHEYFNREEKKRKLEEKNTKQKSSNSSKSNSSIEIYTSSSSDRSSLILSFD</sequence>
<gene>
    <name evidence="2" type="ORF">Hokovirus_3_171</name>
</gene>
<feature type="compositionally biased region" description="Polar residues" evidence="1">
    <location>
        <begin position="99"/>
        <end position="116"/>
    </location>
</feature>
<feature type="region of interest" description="Disordered" evidence="1">
    <location>
        <begin position="283"/>
        <end position="325"/>
    </location>
</feature>
<proteinExistence type="predicted"/>
<organism evidence="2">
    <name type="scientific">Hokovirus HKV1</name>
    <dbReference type="NCBI Taxonomy" id="1977638"/>
    <lineage>
        <taxon>Viruses</taxon>
        <taxon>Varidnaviria</taxon>
        <taxon>Bamfordvirae</taxon>
        <taxon>Nucleocytoviricota</taxon>
        <taxon>Megaviricetes</taxon>
        <taxon>Imitervirales</taxon>
        <taxon>Mimiviridae</taxon>
        <taxon>Klosneuvirinae</taxon>
        <taxon>Hokovirus</taxon>
    </lineage>
</organism>
<accession>A0A1V0SGY3</accession>
<evidence type="ECO:0000313" key="2">
    <source>
        <dbReference type="EMBL" id="ARF10898.1"/>
    </source>
</evidence>